<evidence type="ECO:0000256" key="6">
    <source>
        <dbReference type="ARBA" id="ARBA00023306"/>
    </source>
</evidence>
<dbReference type="InterPro" id="IPR036192">
    <property type="entry name" value="Cell_div_ZapA-like_sf"/>
</dbReference>
<dbReference type="GO" id="GO:0043093">
    <property type="term" value="P:FtsZ-dependent cytokinesis"/>
    <property type="evidence" value="ECO:0007669"/>
    <property type="project" value="TreeGrafter"/>
</dbReference>
<keyword evidence="5" id="KW-0717">Septation</keyword>
<comment type="subunit">
    <text evidence="8">Homodimer. Interacts with FtsZ.</text>
</comment>
<evidence type="ECO:0000256" key="4">
    <source>
        <dbReference type="ARBA" id="ARBA00022618"/>
    </source>
</evidence>
<keyword evidence="3" id="KW-0963">Cytoplasm</keyword>
<organism evidence="10">
    <name type="scientific">marine metagenome</name>
    <dbReference type="NCBI Taxonomy" id="408172"/>
    <lineage>
        <taxon>unclassified sequences</taxon>
        <taxon>metagenomes</taxon>
        <taxon>ecological metagenomes</taxon>
    </lineage>
</organism>
<gene>
    <name evidence="10" type="ORF">METZ01_LOCUS70740</name>
</gene>
<dbReference type="PANTHER" id="PTHR34981:SF1">
    <property type="entry name" value="CELL DIVISION PROTEIN ZAPA"/>
    <property type="match status" value="1"/>
</dbReference>
<accession>A0A381TP84</accession>
<evidence type="ECO:0000256" key="1">
    <source>
        <dbReference type="ARBA" id="ARBA00004496"/>
    </source>
</evidence>
<comment type="function">
    <text evidence="7">Activator of cell division through the inhibition of FtsZ GTPase activity, therefore promoting FtsZ assembly into bundles of protofilaments necessary for the formation of the division Z ring. It is recruited early at mid-cell but it is not essential for cell division.</text>
</comment>
<dbReference type="GO" id="GO:0032153">
    <property type="term" value="C:cell division site"/>
    <property type="evidence" value="ECO:0007669"/>
    <property type="project" value="TreeGrafter"/>
</dbReference>
<name>A0A381TP84_9ZZZZ</name>
<dbReference type="GO" id="GO:0000921">
    <property type="term" value="P:septin ring assembly"/>
    <property type="evidence" value="ECO:0007669"/>
    <property type="project" value="TreeGrafter"/>
</dbReference>
<evidence type="ECO:0000256" key="9">
    <source>
        <dbReference type="ARBA" id="ARBA00033158"/>
    </source>
</evidence>
<dbReference type="Gene3D" id="6.10.250.790">
    <property type="match status" value="1"/>
</dbReference>
<keyword evidence="6" id="KW-0131">Cell cycle</keyword>
<dbReference type="AlphaFoldDB" id="A0A381TP84"/>
<dbReference type="Pfam" id="PF05164">
    <property type="entry name" value="ZapA"/>
    <property type="match status" value="1"/>
</dbReference>
<keyword evidence="4" id="KW-0132">Cell division</keyword>
<evidence type="ECO:0000256" key="7">
    <source>
        <dbReference type="ARBA" id="ARBA00024910"/>
    </source>
</evidence>
<dbReference type="InterPro" id="IPR053712">
    <property type="entry name" value="Bac_CellDiv_Activator"/>
</dbReference>
<dbReference type="GO" id="GO:0000917">
    <property type="term" value="P:division septum assembly"/>
    <property type="evidence" value="ECO:0007669"/>
    <property type="project" value="UniProtKB-KW"/>
</dbReference>
<dbReference type="GO" id="GO:0005829">
    <property type="term" value="C:cytosol"/>
    <property type="evidence" value="ECO:0007669"/>
    <property type="project" value="TreeGrafter"/>
</dbReference>
<evidence type="ECO:0000313" key="10">
    <source>
        <dbReference type="EMBL" id="SVA17886.1"/>
    </source>
</evidence>
<sequence>MTDDQDNLARVSIFGHEYTVKAQADETYIADVAQYVDQKMREIEKELPSSQSTTRIAILAAMSVTDDYFAEKRQRNQIVSEVEEKASSLVEFIDESLVLN</sequence>
<evidence type="ECO:0000256" key="5">
    <source>
        <dbReference type="ARBA" id="ARBA00023210"/>
    </source>
</evidence>
<evidence type="ECO:0000256" key="2">
    <source>
        <dbReference type="ARBA" id="ARBA00015195"/>
    </source>
</evidence>
<dbReference type="EMBL" id="UINC01004930">
    <property type="protein sequence ID" value="SVA17886.1"/>
    <property type="molecule type" value="Genomic_DNA"/>
</dbReference>
<dbReference type="GO" id="GO:0030428">
    <property type="term" value="C:cell septum"/>
    <property type="evidence" value="ECO:0007669"/>
    <property type="project" value="TreeGrafter"/>
</dbReference>
<protein>
    <recommendedName>
        <fullName evidence="2">Cell division protein ZapA</fullName>
    </recommendedName>
    <alternativeName>
        <fullName evidence="9">Z ring-associated protein ZapA</fullName>
    </alternativeName>
</protein>
<dbReference type="SUPFAM" id="SSF102829">
    <property type="entry name" value="Cell division protein ZapA-like"/>
    <property type="match status" value="1"/>
</dbReference>
<comment type="subcellular location">
    <subcellularLocation>
        <location evidence="1">Cytoplasm</location>
    </subcellularLocation>
</comment>
<evidence type="ECO:0000256" key="3">
    <source>
        <dbReference type="ARBA" id="ARBA00022490"/>
    </source>
</evidence>
<dbReference type="PANTHER" id="PTHR34981">
    <property type="entry name" value="CELL DIVISION PROTEIN ZAPA"/>
    <property type="match status" value="1"/>
</dbReference>
<dbReference type="InterPro" id="IPR007838">
    <property type="entry name" value="Cell_div_ZapA-like"/>
</dbReference>
<reference evidence="10" key="1">
    <citation type="submission" date="2018-05" db="EMBL/GenBank/DDBJ databases">
        <authorList>
            <person name="Lanie J.A."/>
            <person name="Ng W.-L."/>
            <person name="Kazmierczak K.M."/>
            <person name="Andrzejewski T.M."/>
            <person name="Davidsen T.M."/>
            <person name="Wayne K.J."/>
            <person name="Tettelin H."/>
            <person name="Glass J.I."/>
            <person name="Rusch D."/>
            <person name="Podicherti R."/>
            <person name="Tsui H.-C.T."/>
            <person name="Winkler M.E."/>
        </authorList>
    </citation>
    <scope>NUCLEOTIDE SEQUENCE</scope>
</reference>
<evidence type="ECO:0000256" key="8">
    <source>
        <dbReference type="ARBA" id="ARBA00026068"/>
    </source>
</evidence>
<proteinExistence type="predicted"/>